<dbReference type="SUPFAM" id="SSF57903">
    <property type="entry name" value="FYVE/PHD zinc finger"/>
    <property type="match status" value="1"/>
</dbReference>
<feature type="domain" description="FP protein C-terminal" evidence="2">
    <location>
        <begin position="260"/>
        <end position="311"/>
    </location>
</feature>
<dbReference type="OrthoDB" id="7477547at2759"/>
<dbReference type="InterPro" id="IPR013083">
    <property type="entry name" value="Znf_RING/FYVE/PHD"/>
</dbReference>
<gene>
    <name evidence="3" type="ORF">HPB48_020881</name>
</gene>
<evidence type="ECO:0000313" key="3">
    <source>
        <dbReference type="EMBL" id="KAH9367813.1"/>
    </source>
</evidence>
<dbReference type="InterPro" id="IPR011011">
    <property type="entry name" value="Znf_FYVE_PHD"/>
</dbReference>
<evidence type="ECO:0000313" key="4">
    <source>
        <dbReference type="Proteomes" id="UP000821853"/>
    </source>
</evidence>
<dbReference type="Pfam" id="PF25298">
    <property type="entry name" value="Baculo_FP_2nd"/>
    <property type="match status" value="1"/>
</dbReference>
<reference evidence="3 4" key="1">
    <citation type="journal article" date="2020" name="Cell">
        <title>Large-Scale Comparative Analyses of Tick Genomes Elucidate Their Genetic Diversity and Vector Capacities.</title>
        <authorList>
            <consortium name="Tick Genome and Microbiome Consortium (TIGMIC)"/>
            <person name="Jia N."/>
            <person name="Wang J."/>
            <person name="Shi W."/>
            <person name="Du L."/>
            <person name="Sun Y."/>
            <person name="Zhan W."/>
            <person name="Jiang J.F."/>
            <person name="Wang Q."/>
            <person name="Zhang B."/>
            <person name="Ji P."/>
            <person name="Bell-Sakyi L."/>
            <person name="Cui X.M."/>
            <person name="Yuan T.T."/>
            <person name="Jiang B.G."/>
            <person name="Yang W.F."/>
            <person name="Lam T.T."/>
            <person name="Chang Q.C."/>
            <person name="Ding S.J."/>
            <person name="Wang X.J."/>
            <person name="Zhu J.G."/>
            <person name="Ruan X.D."/>
            <person name="Zhao L."/>
            <person name="Wei J.T."/>
            <person name="Ye R.Z."/>
            <person name="Que T.C."/>
            <person name="Du C.H."/>
            <person name="Zhou Y.H."/>
            <person name="Cheng J.X."/>
            <person name="Dai P.F."/>
            <person name="Guo W.B."/>
            <person name="Han X.H."/>
            <person name="Huang E.J."/>
            <person name="Li L.F."/>
            <person name="Wei W."/>
            <person name="Gao Y.C."/>
            <person name="Liu J.Z."/>
            <person name="Shao H.Z."/>
            <person name="Wang X."/>
            <person name="Wang C.C."/>
            <person name="Yang T.C."/>
            <person name="Huo Q.B."/>
            <person name="Li W."/>
            <person name="Chen H.Y."/>
            <person name="Chen S.E."/>
            <person name="Zhou L.G."/>
            <person name="Ni X.B."/>
            <person name="Tian J.H."/>
            <person name="Sheng Y."/>
            <person name="Liu T."/>
            <person name="Pan Y.S."/>
            <person name="Xia L.Y."/>
            <person name="Li J."/>
            <person name="Zhao F."/>
            <person name="Cao W.C."/>
        </authorList>
    </citation>
    <scope>NUCLEOTIDE SEQUENCE [LARGE SCALE GENOMIC DNA]</scope>
    <source>
        <strain evidence="3">HaeL-2018</strain>
    </source>
</reference>
<accession>A0A9J6FXK3</accession>
<sequence length="313" mass="36172">MSDPESLQCLVCCQQIKSFDSFLECSDCNYVYHLGACSGITKPQFSSMRKKTREAWRCQTCSVGRTRSGSKENPKSATAGGHDVDKEVEIKDVLLDIQAKLTTLLDLKTTVENIEKSVELMSAKYDEVLATTSRHEQSLKQMNTRIKALESMDHPEILSMKEQLQELEWRNRKFNLEFHGIKPTKDEDLLVKVNDVVQKLNEPILSKHDIVAIHRLPPKPGKIPGIIVRFANQEMRDKLLEKRHELKTASPEVFVQENLTKHARALLFEVKRWAKDHNFEYAWHRNDRILIRRQDGEKAWLIKNTGDLEKIPL</sequence>
<dbReference type="Gene3D" id="3.30.40.10">
    <property type="entry name" value="Zinc/RING finger domain, C3HC4 (zinc finger)"/>
    <property type="match status" value="1"/>
</dbReference>
<dbReference type="VEuPathDB" id="VectorBase:HLOH_042629"/>
<protein>
    <recommendedName>
        <fullName evidence="2">FP protein C-terminal domain-containing protein</fullName>
    </recommendedName>
</protein>
<dbReference type="EMBL" id="JABSTR010000004">
    <property type="protein sequence ID" value="KAH9367813.1"/>
    <property type="molecule type" value="Genomic_DNA"/>
</dbReference>
<name>A0A9J6FXK3_HAELO</name>
<proteinExistence type="predicted"/>
<evidence type="ECO:0000259" key="2">
    <source>
        <dbReference type="Pfam" id="PF25298"/>
    </source>
</evidence>
<organism evidence="3 4">
    <name type="scientific">Haemaphysalis longicornis</name>
    <name type="common">Bush tick</name>
    <dbReference type="NCBI Taxonomy" id="44386"/>
    <lineage>
        <taxon>Eukaryota</taxon>
        <taxon>Metazoa</taxon>
        <taxon>Ecdysozoa</taxon>
        <taxon>Arthropoda</taxon>
        <taxon>Chelicerata</taxon>
        <taxon>Arachnida</taxon>
        <taxon>Acari</taxon>
        <taxon>Parasitiformes</taxon>
        <taxon>Ixodida</taxon>
        <taxon>Ixodoidea</taxon>
        <taxon>Ixodidae</taxon>
        <taxon>Haemaphysalinae</taxon>
        <taxon>Haemaphysalis</taxon>
    </lineage>
</organism>
<dbReference type="OMA" id="RFANQEM"/>
<evidence type="ECO:0000256" key="1">
    <source>
        <dbReference type="SAM" id="MobiDB-lite"/>
    </source>
</evidence>
<comment type="caution">
    <text evidence="3">The sequence shown here is derived from an EMBL/GenBank/DDBJ whole genome shotgun (WGS) entry which is preliminary data.</text>
</comment>
<dbReference type="InterPro" id="IPR057251">
    <property type="entry name" value="FP_C"/>
</dbReference>
<dbReference type="Proteomes" id="UP000821853">
    <property type="component" value="Chromosome 2"/>
</dbReference>
<dbReference type="AlphaFoldDB" id="A0A9J6FXK3"/>
<feature type="region of interest" description="Disordered" evidence="1">
    <location>
        <begin position="64"/>
        <end position="83"/>
    </location>
</feature>
<keyword evidence="4" id="KW-1185">Reference proteome</keyword>